<dbReference type="EMBL" id="CP001099">
    <property type="protein sequence ID" value="ACF11353.1"/>
    <property type="molecule type" value="Genomic_DNA"/>
</dbReference>
<accession>B3QN50</accession>
<keyword evidence="1" id="KW-0732">Signal</keyword>
<sequence>MKKSIIVITLLSYLVSMSGCTATNQAGAPDSGKTAVKTGAAAGLGGFLASYLATGDVNKALRTGIKAAAAGLIVGYIVGEIRAREYKSSAQIYREKPVLAKPSSASMPPRVTSIVPTITDTNNRPLRVLRGGQQVWLGTKYQLEIPKYSNLSAVDVVEINILTDPDGLTTRTNDMKRTMRRQCGGVDAGIQFTLPRNAKEGIYTHTAIVQIEGREPYKVQRKIQVVKVDGVMNFYAVN</sequence>
<dbReference type="RefSeq" id="WP_012502186.1">
    <property type="nucleotide sequence ID" value="NC_011027.1"/>
</dbReference>
<dbReference type="AlphaFoldDB" id="B3QN50"/>
<evidence type="ECO:0008006" key="4">
    <source>
        <dbReference type="Google" id="ProtNLM"/>
    </source>
</evidence>
<name>B3QN50_CHLP8</name>
<keyword evidence="3" id="KW-1185">Reference proteome</keyword>
<reference evidence="2" key="1">
    <citation type="submission" date="2008-06" db="EMBL/GenBank/DDBJ databases">
        <title>Complete sequence of Chlorobaculum parvum NCIB 8327.</title>
        <authorList>
            <consortium name="US DOE Joint Genome Institute"/>
            <person name="Lucas S."/>
            <person name="Copeland A."/>
            <person name="Lapidus A."/>
            <person name="Glavina del Rio T."/>
            <person name="Dalin E."/>
            <person name="Tice H."/>
            <person name="Bruce D."/>
            <person name="Goodwin L."/>
            <person name="Pitluck S."/>
            <person name="Schmutz J."/>
            <person name="Larimer F."/>
            <person name="Land M."/>
            <person name="Hauser L."/>
            <person name="Kyrpides N."/>
            <person name="Mikhailova N."/>
            <person name="Zhao F."/>
            <person name="Li T."/>
            <person name="Liu Z."/>
            <person name="Overmann J."/>
            <person name="Bryant D.A."/>
            <person name="Richardson P."/>
        </authorList>
    </citation>
    <scope>NUCLEOTIDE SEQUENCE [LARGE SCALE GENOMIC DNA]</scope>
    <source>
        <strain evidence="2">NCIB 8327</strain>
    </source>
</reference>
<feature type="chain" id="PRO_5002795566" description="Glycine zipper domain-containing protein" evidence="1">
    <location>
        <begin position="23"/>
        <end position="238"/>
    </location>
</feature>
<evidence type="ECO:0000313" key="2">
    <source>
        <dbReference type="EMBL" id="ACF11353.1"/>
    </source>
</evidence>
<protein>
    <recommendedName>
        <fullName evidence="4">Glycine zipper domain-containing protein</fullName>
    </recommendedName>
</protein>
<organism evidence="2 3">
    <name type="scientific">Chlorobaculum parvum (strain DSM 263 / NCIMB 8327)</name>
    <name type="common">Chlorobium vibrioforme subsp. thiosulfatophilum</name>
    <dbReference type="NCBI Taxonomy" id="517417"/>
    <lineage>
        <taxon>Bacteria</taxon>
        <taxon>Pseudomonadati</taxon>
        <taxon>Chlorobiota</taxon>
        <taxon>Chlorobiia</taxon>
        <taxon>Chlorobiales</taxon>
        <taxon>Chlorobiaceae</taxon>
        <taxon>Chlorobaculum</taxon>
    </lineage>
</organism>
<feature type="signal peptide" evidence="1">
    <location>
        <begin position="1"/>
        <end position="22"/>
    </location>
</feature>
<dbReference type="PROSITE" id="PS51257">
    <property type="entry name" value="PROKAR_LIPOPROTEIN"/>
    <property type="match status" value="1"/>
</dbReference>
<evidence type="ECO:0000256" key="1">
    <source>
        <dbReference type="SAM" id="SignalP"/>
    </source>
</evidence>
<dbReference type="STRING" id="517417.Cpar_0943"/>
<gene>
    <name evidence="2" type="ordered locus">Cpar_0943</name>
</gene>
<dbReference type="HOGENOM" id="CLU_1164240_0_0_10"/>
<dbReference type="Proteomes" id="UP000008811">
    <property type="component" value="Chromosome"/>
</dbReference>
<proteinExistence type="predicted"/>
<evidence type="ECO:0000313" key="3">
    <source>
        <dbReference type="Proteomes" id="UP000008811"/>
    </source>
</evidence>
<dbReference type="OrthoDB" id="601823at2"/>
<dbReference type="KEGG" id="cpc:Cpar_0943"/>